<dbReference type="AlphaFoldDB" id="A0A2X2RCD2"/>
<dbReference type="Proteomes" id="UP000249891">
    <property type="component" value="Unassembled WGS sequence"/>
</dbReference>
<accession>A0A2X2RCD2</accession>
<proteinExistence type="predicted"/>
<feature type="transmembrane region" description="Helical" evidence="2">
    <location>
        <begin position="38"/>
        <end position="59"/>
    </location>
</feature>
<gene>
    <name evidence="3" type="ORF">NCTC11546_02145</name>
</gene>
<evidence type="ECO:0008006" key="5">
    <source>
        <dbReference type="Google" id="ProtNLM"/>
    </source>
</evidence>
<protein>
    <recommendedName>
        <fullName evidence="5">Chromosome segregation protein SMC</fullName>
    </recommendedName>
</protein>
<keyword evidence="2" id="KW-0812">Transmembrane</keyword>
<feature type="compositionally biased region" description="Polar residues" evidence="1">
    <location>
        <begin position="13"/>
        <end position="26"/>
    </location>
</feature>
<dbReference type="EMBL" id="UARG01000017">
    <property type="protein sequence ID" value="SQA78896.1"/>
    <property type="molecule type" value="Genomic_DNA"/>
</dbReference>
<keyword evidence="2" id="KW-0472">Membrane</keyword>
<evidence type="ECO:0000313" key="4">
    <source>
        <dbReference type="Proteomes" id="UP000249891"/>
    </source>
</evidence>
<keyword evidence="2" id="KW-1133">Transmembrane helix</keyword>
<reference evidence="3 4" key="1">
    <citation type="submission" date="2018-06" db="EMBL/GenBank/DDBJ databases">
        <authorList>
            <consortium name="Pathogen Informatics"/>
            <person name="Doyle S."/>
        </authorList>
    </citation>
    <scope>NUCLEOTIDE SEQUENCE [LARGE SCALE GENOMIC DNA]</scope>
    <source>
        <strain evidence="3 4">NCTC11546</strain>
    </source>
</reference>
<evidence type="ECO:0000256" key="2">
    <source>
        <dbReference type="SAM" id="Phobius"/>
    </source>
</evidence>
<evidence type="ECO:0000313" key="3">
    <source>
        <dbReference type="EMBL" id="SQA78896.1"/>
    </source>
</evidence>
<sequence length="321" mass="35202">MSNNYDKPIFMDSASNGTDGGQSYPSYPNDDDRPRGGVLSKILIAILALVAGGLGYYTYSLNKNKEATEADLNSQKEQVLKDLNALKGSYDKVVDDNKNVNQDLLDARDKIGKYIDSLQNMKLNVSALARFKNQAFALAKERDFLIRKNDSLARANTAIRKDLDSVSVKLDDTSAKADSLARQANSLKKVVEAGSALQISKLTIEAVKGTKNKITERGRAAEKLRVCFTVGANRIAKSGSRYFYVKVVSPSGVTLGANDSTSEGENTVNYSTATHFIYDNKNVDVCDFINRTGKEFDKGTYKVTVYDDRLNEVGSANLLLK</sequence>
<evidence type="ECO:0000256" key="1">
    <source>
        <dbReference type="SAM" id="MobiDB-lite"/>
    </source>
</evidence>
<name>A0A2X2RCD2_CAPOC</name>
<dbReference type="RefSeq" id="WP_128091876.1">
    <property type="nucleotide sequence ID" value="NZ_UARG01000017.1"/>
</dbReference>
<feature type="region of interest" description="Disordered" evidence="1">
    <location>
        <begin position="1"/>
        <end position="32"/>
    </location>
</feature>
<organism evidence="3 4">
    <name type="scientific">Capnocytophaga ochracea</name>
    <dbReference type="NCBI Taxonomy" id="1018"/>
    <lineage>
        <taxon>Bacteria</taxon>
        <taxon>Pseudomonadati</taxon>
        <taxon>Bacteroidota</taxon>
        <taxon>Flavobacteriia</taxon>
        <taxon>Flavobacteriales</taxon>
        <taxon>Flavobacteriaceae</taxon>
        <taxon>Capnocytophaga</taxon>
    </lineage>
</organism>